<dbReference type="InterPro" id="IPR032675">
    <property type="entry name" value="LRR_dom_sf"/>
</dbReference>
<dbReference type="RefSeq" id="XP_034066344.1">
    <property type="nucleotide sequence ID" value="XM_034210453.1"/>
</dbReference>
<dbReference type="FunCoup" id="A0A6P8TQ25">
    <property type="interactions" value="211"/>
</dbReference>
<feature type="compositionally biased region" description="Basic and acidic residues" evidence="1">
    <location>
        <begin position="8"/>
        <end position="20"/>
    </location>
</feature>
<accession>A0A6P8TQ25</accession>
<dbReference type="PANTHER" id="PTHR46984">
    <property type="entry name" value="LEUCINE-RICH REPEAT-CONTAINING PROTEIN 71"/>
    <property type="match status" value="1"/>
</dbReference>
<dbReference type="InParanoid" id="A0A6P8TQ25"/>
<dbReference type="SUPFAM" id="SSF52047">
    <property type="entry name" value="RNI-like"/>
    <property type="match status" value="1"/>
</dbReference>
<dbReference type="Gene3D" id="3.80.10.10">
    <property type="entry name" value="Ribonuclease Inhibitor"/>
    <property type="match status" value="1"/>
</dbReference>
<feature type="region of interest" description="Disordered" evidence="1">
    <location>
        <begin position="1"/>
        <end position="29"/>
    </location>
</feature>
<dbReference type="GeneID" id="117542649"/>
<dbReference type="SMART" id="SM00368">
    <property type="entry name" value="LRR_RI"/>
    <property type="match status" value="4"/>
</dbReference>
<feature type="compositionally biased region" description="Basic and acidic residues" evidence="1">
    <location>
        <begin position="344"/>
        <end position="357"/>
    </location>
</feature>
<reference evidence="3" key="1">
    <citation type="submission" date="2025-08" db="UniProtKB">
        <authorList>
            <consortium name="RefSeq"/>
        </authorList>
    </citation>
    <scope>IDENTIFICATION</scope>
</reference>
<dbReference type="OrthoDB" id="120976at2759"/>
<dbReference type="KEGG" id="gacu:117542649"/>
<protein>
    <submittedName>
        <fullName evidence="3">Leucine-rich repeat-containing protein 71 isoform X1</fullName>
    </submittedName>
</protein>
<name>A0A6P8TQ25_GYMAC</name>
<feature type="region of interest" description="Disordered" evidence="1">
    <location>
        <begin position="293"/>
        <end position="372"/>
    </location>
</feature>
<evidence type="ECO:0000313" key="2">
    <source>
        <dbReference type="Proteomes" id="UP000515161"/>
    </source>
</evidence>
<dbReference type="Pfam" id="PF13516">
    <property type="entry name" value="LRR_6"/>
    <property type="match status" value="4"/>
</dbReference>
<dbReference type="PANTHER" id="PTHR46984:SF1">
    <property type="entry name" value="LEUCINE-RICH REPEAT-CONTAINING PROTEIN 71"/>
    <property type="match status" value="1"/>
</dbReference>
<evidence type="ECO:0000256" key="1">
    <source>
        <dbReference type="SAM" id="MobiDB-lite"/>
    </source>
</evidence>
<dbReference type="AlphaFoldDB" id="A0A6P8TQ25"/>
<proteinExistence type="predicted"/>
<keyword evidence="2" id="KW-1185">Reference proteome</keyword>
<dbReference type="CTD" id="149499"/>
<dbReference type="InterPro" id="IPR053040">
    <property type="entry name" value="LRR-containing_protein_71"/>
</dbReference>
<gene>
    <name evidence="3" type="primary">lrrc71</name>
</gene>
<dbReference type="Proteomes" id="UP000515161">
    <property type="component" value="Unplaced"/>
</dbReference>
<sequence length="456" mass="50327">MSRKRQKEKPDKANAEDEKTTGATPIEKLPTQTFDEYQCSGHVEVDFHCLCTLLDMKDIPAVSTKPPSSPTDTEGGDKEDSQLESNAEPCWSKPCLQVELEEEDPLRAKYLKVSGWKVDERIARVLQKMLLSLSKLQSLHFWQAGLTDPMVISLVNTISLCSNLRDVTLEGNHLPEQSYHLLLCEDSVLTHLSLRNNRIGDEGARLIGSALSTTRSANKNLVSLNLAFNAIGDAGATHIAQGLRFNRALLVLSLSNNQIGDSGAAHLAEILVEFPLTHEEVVDRRKMLLERTQTSCEQPAEQLPLVASSLSKGKKKEASKKEDKASHKKSSDAKVSQSKGAKQSGKEKQLAAQEDKSNTALNKQQQQVECEEVENPLLDQSVQHRDGEIILPGNTTLSSLNLAGNRITEKSLPLFLKSLEKQGEGGGLLRLCLQRNRFPADCECYVKIKELMTLTA</sequence>
<evidence type="ECO:0000313" key="3">
    <source>
        <dbReference type="RefSeq" id="XP_034066344.1"/>
    </source>
</evidence>
<dbReference type="InterPro" id="IPR001611">
    <property type="entry name" value="Leu-rich_rpt"/>
</dbReference>
<organism evidence="2 3">
    <name type="scientific">Gymnodraco acuticeps</name>
    <name type="common">Antarctic dragonfish</name>
    <dbReference type="NCBI Taxonomy" id="8218"/>
    <lineage>
        <taxon>Eukaryota</taxon>
        <taxon>Metazoa</taxon>
        <taxon>Chordata</taxon>
        <taxon>Craniata</taxon>
        <taxon>Vertebrata</taxon>
        <taxon>Euteleostomi</taxon>
        <taxon>Actinopterygii</taxon>
        <taxon>Neopterygii</taxon>
        <taxon>Teleostei</taxon>
        <taxon>Neoteleostei</taxon>
        <taxon>Acanthomorphata</taxon>
        <taxon>Eupercaria</taxon>
        <taxon>Perciformes</taxon>
        <taxon>Notothenioidei</taxon>
        <taxon>Bathydraconidae</taxon>
        <taxon>Gymnodraco</taxon>
    </lineage>
</organism>
<feature type="compositionally biased region" description="Basic and acidic residues" evidence="1">
    <location>
        <begin position="319"/>
        <end position="332"/>
    </location>
</feature>
<feature type="region of interest" description="Disordered" evidence="1">
    <location>
        <begin position="61"/>
        <end position="88"/>
    </location>
</feature>